<name>A0A3Q7H6R4_SOLLC</name>
<keyword evidence="2" id="KW-1185">Reference proteome</keyword>
<reference evidence="1" key="2">
    <citation type="submission" date="2019-01" db="UniProtKB">
        <authorList>
            <consortium name="EnsemblPlants"/>
        </authorList>
    </citation>
    <scope>IDENTIFICATION</scope>
    <source>
        <strain evidence="1">cv. Heinz 1706</strain>
    </source>
</reference>
<evidence type="ECO:0000313" key="1">
    <source>
        <dbReference type="EnsemblPlants" id="Solyc07g021040.1.1.1"/>
    </source>
</evidence>
<dbReference type="AlphaFoldDB" id="A0A3Q7H6R4"/>
<dbReference type="PaxDb" id="4081-Solyc07g021040.1.1"/>
<proteinExistence type="predicted"/>
<dbReference type="Proteomes" id="UP000004994">
    <property type="component" value="Chromosome 7"/>
</dbReference>
<dbReference type="EnsemblPlants" id="Solyc07g021040.1.1">
    <property type="protein sequence ID" value="Solyc07g021040.1.1.1"/>
    <property type="gene ID" value="Solyc07g021040.1"/>
</dbReference>
<dbReference type="InParanoid" id="A0A3Q7H6R4"/>
<reference evidence="1" key="1">
    <citation type="journal article" date="2012" name="Nature">
        <title>The tomato genome sequence provides insights into fleshy fruit evolution.</title>
        <authorList>
            <consortium name="Tomato Genome Consortium"/>
        </authorList>
    </citation>
    <scope>NUCLEOTIDE SEQUENCE [LARGE SCALE GENOMIC DNA]</scope>
    <source>
        <strain evidence="1">cv. Heinz 1706</strain>
    </source>
</reference>
<accession>A0A3Q7H6R4</accession>
<evidence type="ECO:0000313" key="2">
    <source>
        <dbReference type="Proteomes" id="UP000004994"/>
    </source>
</evidence>
<dbReference type="Gene3D" id="3.90.180.10">
    <property type="entry name" value="Medium-chain alcohol dehydrogenases, catalytic domain"/>
    <property type="match status" value="1"/>
</dbReference>
<sequence>MYPHKESCVQDTFELFNESTIKVTFFGNWTHRSDIPSVVEKYMNKELEFD</sequence>
<protein>
    <submittedName>
        <fullName evidence="1">Uncharacterized protein</fullName>
    </submittedName>
</protein>
<dbReference type="Gramene" id="Solyc07g021040.1.1">
    <property type="protein sequence ID" value="Solyc07g021040.1.1.1"/>
    <property type="gene ID" value="Solyc07g021040.1"/>
</dbReference>
<dbReference type="Gene3D" id="3.40.50.720">
    <property type="entry name" value="NAD(P)-binding Rossmann-like Domain"/>
    <property type="match status" value="1"/>
</dbReference>
<dbReference type="STRING" id="4081.A0A3Q7H6R4"/>
<organism evidence="1">
    <name type="scientific">Solanum lycopersicum</name>
    <name type="common">Tomato</name>
    <name type="synonym">Lycopersicon esculentum</name>
    <dbReference type="NCBI Taxonomy" id="4081"/>
    <lineage>
        <taxon>Eukaryota</taxon>
        <taxon>Viridiplantae</taxon>
        <taxon>Streptophyta</taxon>
        <taxon>Embryophyta</taxon>
        <taxon>Tracheophyta</taxon>
        <taxon>Spermatophyta</taxon>
        <taxon>Magnoliopsida</taxon>
        <taxon>eudicotyledons</taxon>
        <taxon>Gunneridae</taxon>
        <taxon>Pentapetalae</taxon>
        <taxon>asterids</taxon>
        <taxon>lamiids</taxon>
        <taxon>Solanales</taxon>
        <taxon>Solanaceae</taxon>
        <taxon>Solanoideae</taxon>
        <taxon>Solaneae</taxon>
        <taxon>Solanum</taxon>
        <taxon>Solanum subgen. Lycopersicon</taxon>
    </lineage>
</organism>